<keyword evidence="2 6" id="KW-0963">Cytoplasm</keyword>
<comment type="subunit">
    <text evidence="6">Heterooligomer composed of large and small subunits.</text>
</comment>
<dbReference type="Gene3D" id="1.10.287.1040">
    <property type="entry name" value="Exonuclease VII, small subunit"/>
    <property type="match status" value="1"/>
</dbReference>
<organism evidence="7 8">
    <name type="scientific">Candidatus Paraluminiphilus aquimaris</name>
    <dbReference type="NCBI Taxonomy" id="2518994"/>
    <lineage>
        <taxon>Bacteria</taxon>
        <taxon>Pseudomonadati</taxon>
        <taxon>Pseudomonadota</taxon>
        <taxon>Gammaproteobacteria</taxon>
        <taxon>Cellvibrionales</taxon>
        <taxon>Halieaceae</taxon>
        <taxon>Candidatus Paraluminiphilus</taxon>
    </lineage>
</organism>
<evidence type="ECO:0000256" key="1">
    <source>
        <dbReference type="ARBA" id="ARBA00009998"/>
    </source>
</evidence>
<evidence type="ECO:0000256" key="6">
    <source>
        <dbReference type="HAMAP-Rule" id="MF_00337"/>
    </source>
</evidence>
<comment type="catalytic activity">
    <reaction evidence="6">
        <text>Exonucleolytic cleavage in either 5'- to 3'- or 3'- to 5'-direction to yield nucleoside 5'-phosphates.</text>
        <dbReference type="EC" id="3.1.11.6"/>
    </reaction>
</comment>
<dbReference type="Proteomes" id="UP001317963">
    <property type="component" value="Chromosome"/>
</dbReference>
<comment type="function">
    <text evidence="6">Bidirectionally degrades single-stranded DNA into large acid-insoluble oligonucleotides, which are then degraded further into small acid-soluble oligonucleotides.</text>
</comment>
<evidence type="ECO:0000256" key="2">
    <source>
        <dbReference type="ARBA" id="ARBA00022490"/>
    </source>
</evidence>
<dbReference type="NCBIfam" id="TIGR01280">
    <property type="entry name" value="xseB"/>
    <property type="match status" value="1"/>
</dbReference>
<accession>A0ABY6Q4U7</accession>
<dbReference type="InterPro" id="IPR003761">
    <property type="entry name" value="Exonuc_VII_S"/>
</dbReference>
<proteinExistence type="inferred from homology"/>
<sequence>MSNDLSETSSGTKKLSEQIDELTTIVKKLEDPTIELEDALAVYEAGMKIAKAAQAALEDAEQRIETVSAAHSDS</sequence>
<evidence type="ECO:0000313" key="8">
    <source>
        <dbReference type="Proteomes" id="UP001317963"/>
    </source>
</evidence>
<name>A0ABY6Q4U7_9GAMM</name>
<dbReference type="EC" id="3.1.11.6" evidence="6"/>
<evidence type="ECO:0000256" key="5">
    <source>
        <dbReference type="ARBA" id="ARBA00022839"/>
    </source>
</evidence>
<gene>
    <name evidence="6 7" type="primary">xseB</name>
    <name evidence="7" type="ORF">E0F26_04600</name>
</gene>
<dbReference type="PANTHER" id="PTHR34137">
    <property type="entry name" value="EXODEOXYRIBONUCLEASE 7 SMALL SUBUNIT"/>
    <property type="match status" value="1"/>
</dbReference>
<comment type="subcellular location">
    <subcellularLocation>
        <location evidence="6">Cytoplasm</location>
    </subcellularLocation>
</comment>
<dbReference type="PANTHER" id="PTHR34137:SF1">
    <property type="entry name" value="EXODEOXYRIBONUCLEASE 7 SMALL SUBUNIT"/>
    <property type="match status" value="1"/>
</dbReference>
<protein>
    <recommendedName>
        <fullName evidence="6">Exodeoxyribonuclease 7 small subunit</fullName>
        <ecNumber evidence="6">3.1.11.6</ecNumber>
    </recommendedName>
    <alternativeName>
        <fullName evidence="6">Exodeoxyribonuclease VII small subunit</fullName>
        <shortName evidence="6">Exonuclease VII small subunit</shortName>
    </alternativeName>
</protein>
<dbReference type="RefSeq" id="WP_279242873.1">
    <property type="nucleotide sequence ID" value="NZ_CP036501.1"/>
</dbReference>
<dbReference type="InterPro" id="IPR037004">
    <property type="entry name" value="Exonuc_VII_ssu_sf"/>
</dbReference>
<comment type="similarity">
    <text evidence="1 6">Belongs to the XseB family.</text>
</comment>
<reference evidence="7 8" key="1">
    <citation type="submission" date="2019-02" db="EMBL/GenBank/DDBJ databases">
        <title>Halieaceae_genomes.</title>
        <authorList>
            <person name="Li S.-H."/>
        </authorList>
    </citation>
    <scope>NUCLEOTIDE SEQUENCE [LARGE SCALE GENOMIC DNA]</scope>
    <source>
        <strain evidence="7 8">JH123</strain>
    </source>
</reference>
<keyword evidence="5 6" id="KW-0269">Exonuclease</keyword>
<dbReference type="HAMAP" id="MF_00337">
    <property type="entry name" value="Exonuc_7_S"/>
    <property type="match status" value="1"/>
</dbReference>
<keyword evidence="4 6" id="KW-0378">Hydrolase</keyword>
<dbReference type="SUPFAM" id="SSF116842">
    <property type="entry name" value="XseB-like"/>
    <property type="match status" value="1"/>
</dbReference>
<evidence type="ECO:0000256" key="4">
    <source>
        <dbReference type="ARBA" id="ARBA00022801"/>
    </source>
</evidence>
<evidence type="ECO:0000313" key="7">
    <source>
        <dbReference type="EMBL" id="UZP74064.1"/>
    </source>
</evidence>
<keyword evidence="3 6" id="KW-0540">Nuclease</keyword>
<dbReference type="EMBL" id="CP036501">
    <property type="protein sequence ID" value="UZP74064.1"/>
    <property type="molecule type" value="Genomic_DNA"/>
</dbReference>
<dbReference type="Pfam" id="PF02609">
    <property type="entry name" value="Exonuc_VII_S"/>
    <property type="match status" value="1"/>
</dbReference>
<keyword evidence="8" id="KW-1185">Reference proteome</keyword>
<dbReference type="GO" id="GO:0008855">
    <property type="term" value="F:exodeoxyribonuclease VII activity"/>
    <property type="evidence" value="ECO:0007669"/>
    <property type="project" value="UniProtKB-EC"/>
</dbReference>
<evidence type="ECO:0000256" key="3">
    <source>
        <dbReference type="ARBA" id="ARBA00022722"/>
    </source>
</evidence>